<keyword evidence="1" id="KW-0472">Membrane</keyword>
<reference evidence="2" key="1">
    <citation type="submission" date="2019-03" db="EMBL/GenBank/DDBJ databases">
        <title>Genome sequencing and reference-guided assembly of Black Bengal Goat (Capra hircus).</title>
        <authorList>
            <person name="Siddiki A.Z."/>
            <person name="Baten A."/>
            <person name="Billah M."/>
            <person name="Alam M.A.U."/>
            <person name="Shawrob K.S.M."/>
            <person name="Saha S."/>
            <person name="Chowdhury M."/>
            <person name="Rahman A.H."/>
            <person name="Stear M."/>
            <person name="Miah G."/>
            <person name="Das G.B."/>
            <person name="Hossain M.M."/>
            <person name="Kumkum M."/>
            <person name="Islam M.S."/>
            <person name="Mollah A.M."/>
            <person name="Ahsan A."/>
            <person name="Tusar F."/>
            <person name="Khan M.K.I."/>
        </authorList>
    </citation>
    <scope>NUCLEOTIDE SEQUENCE [LARGE SCALE GENOMIC DNA]</scope>
</reference>
<keyword evidence="1" id="KW-1133">Transmembrane helix</keyword>
<feature type="transmembrane region" description="Helical" evidence="1">
    <location>
        <begin position="48"/>
        <end position="70"/>
    </location>
</feature>
<evidence type="ECO:0000256" key="1">
    <source>
        <dbReference type="SAM" id="Phobius"/>
    </source>
</evidence>
<keyword evidence="1" id="KW-0812">Transmembrane</keyword>
<proteinExistence type="predicted"/>
<dbReference type="AlphaFoldDB" id="A0A8C2NPN9"/>
<accession>A0A8C2NPN9</accession>
<evidence type="ECO:0000313" key="2">
    <source>
        <dbReference type="Ensembl" id="ENSCHIP00010008165.1"/>
    </source>
</evidence>
<dbReference type="Ensembl" id="ENSCHIT00010011508.1">
    <property type="protein sequence ID" value="ENSCHIP00010008165.1"/>
    <property type="gene ID" value="ENSCHIG00010006021.1"/>
</dbReference>
<organism evidence="2">
    <name type="scientific">Capra hircus</name>
    <name type="common">Goat</name>
    <dbReference type="NCBI Taxonomy" id="9925"/>
    <lineage>
        <taxon>Eukaryota</taxon>
        <taxon>Metazoa</taxon>
        <taxon>Chordata</taxon>
        <taxon>Craniata</taxon>
        <taxon>Vertebrata</taxon>
        <taxon>Euteleostomi</taxon>
        <taxon>Mammalia</taxon>
        <taxon>Eutheria</taxon>
        <taxon>Laurasiatheria</taxon>
        <taxon>Artiodactyla</taxon>
        <taxon>Ruminantia</taxon>
        <taxon>Pecora</taxon>
        <taxon>Bovidae</taxon>
        <taxon>Caprinae</taxon>
        <taxon>Capra</taxon>
    </lineage>
</organism>
<reference evidence="2" key="2">
    <citation type="submission" date="2025-08" db="UniProtKB">
        <authorList>
            <consortium name="Ensembl"/>
        </authorList>
    </citation>
    <scope>IDENTIFICATION</scope>
</reference>
<sequence length="71" mass="8048">MPFLLLPFWNVGTKWPGPTHPALTEEEPKHRHILHVCMAHRESLSSHLCGLISLFLSLPFCVFLFTHSVAA</sequence>
<protein>
    <submittedName>
        <fullName evidence="2">Uncharacterized protein</fullName>
    </submittedName>
</protein>
<name>A0A8C2NPN9_CAPHI</name>